<gene>
    <name evidence="3" type="ORF">PCOR1329_LOCUS83484</name>
</gene>
<feature type="non-terminal residue" evidence="3">
    <location>
        <position position="236"/>
    </location>
</feature>
<dbReference type="InterPro" id="IPR043472">
    <property type="entry name" value="Macro_dom-like"/>
</dbReference>
<dbReference type="PROSITE" id="PS51154">
    <property type="entry name" value="MACRO"/>
    <property type="match status" value="1"/>
</dbReference>
<dbReference type="InterPro" id="IPR002589">
    <property type="entry name" value="Macro_dom"/>
</dbReference>
<protein>
    <recommendedName>
        <fullName evidence="2">Macro domain-containing protein</fullName>
    </recommendedName>
</protein>
<feature type="compositionally biased region" description="Basic and acidic residues" evidence="1">
    <location>
        <begin position="208"/>
        <end position="224"/>
    </location>
</feature>
<evidence type="ECO:0000256" key="1">
    <source>
        <dbReference type="SAM" id="MobiDB-lite"/>
    </source>
</evidence>
<dbReference type="Proteomes" id="UP001189429">
    <property type="component" value="Unassembled WGS sequence"/>
</dbReference>
<comment type="caution">
    <text evidence="3">The sequence shown here is derived from an EMBL/GenBank/DDBJ whole genome shotgun (WGS) entry which is preliminary data.</text>
</comment>
<accession>A0ABN9Y8E1</accession>
<feature type="region of interest" description="Disordered" evidence="1">
    <location>
        <begin position="205"/>
        <end position="236"/>
    </location>
</feature>
<dbReference type="SUPFAM" id="SSF52949">
    <property type="entry name" value="Macro domain-like"/>
    <property type="match status" value="1"/>
</dbReference>
<reference evidence="3" key="1">
    <citation type="submission" date="2023-10" db="EMBL/GenBank/DDBJ databases">
        <authorList>
            <person name="Chen Y."/>
            <person name="Shah S."/>
            <person name="Dougan E. K."/>
            <person name="Thang M."/>
            <person name="Chan C."/>
        </authorList>
    </citation>
    <scope>NUCLEOTIDE SEQUENCE [LARGE SCALE GENOMIC DNA]</scope>
</reference>
<sequence>MWPRSWHVDEAFVQAVKVVPYSVLGTQLRRDQSVVAVGDAPDELTAVLDSAGHGVLVGGPKVAGGAAMAIYKWAGIDADVAYAEDVKAALRHAGTAKYHSYASRQVIHAFGPDLRVLEAEHVDEALQQLAGAYRASLTEFAASGLPALRLLPISGGTRAGPFGPRMPWLTADALKLGFARLPAEQRRAELCVFAEADADAFRGALRGVDARPPERGAGHGRGADSSDSDEGLPWHA</sequence>
<name>A0ABN9Y8E1_9DINO</name>
<feature type="domain" description="Macro" evidence="2">
    <location>
        <begin position="20"/>
        <end position="209"/>
    </location>
</feature>
<evidence type="ECO:0000313" key="3">
    <source>
        <dbReference type="EMBL" id="CAK0908928.1"/>
    </source>
</evidence>
<dbReference type="EMBL" id="CAUYUJ010022100">
    <property type="protein sequence ID" value="CAK0908928.1"/>
    <property type="molecule type" value="Genomic_DNA"/>
</dbReference>
<keyword evidence="4" id="KW-1185">Reference proteome</keyword>
<proteinExistence type="predicted"/>
<organism evidence="3 4">
    <name type="scientific">Prorocentrum cordatum</name>
    <dbReference type="NCBI Taxonomy" id="2364126"/>
    <lineage>
        <taxon>Eukaryota</taxon>
        <taxon>Sar</taxon>
        <taxon>Alveolata</taxon>
        <taxon>Dinophyceae</taxon>
        <taxon>Prorocentrales</taxon>
        <taxon>Prorocentraceae</taxon>
        <taxon>Prorocentrum</taxon>
    </lineage>
</organism>
<evidence type="ECO:0000313" key="4">
    <source>
        <dbReference type="Proteomes" id="UP001189429"/>
    </source>
</evidence>
<evidence type="ECO:0000259" key="2">
    <source>
        <dbReference type="PROSITE" id="PS51154"/>
    </source>
</evidence>